<proteinExistence type="predicted"/>
<protein>
    <submittedName>
        <fullName evidence="2">Uncharacterized protein</fullName>
    </submittedName>
</protein>
<name>A0A2X4R7R7_HAEHA</name>
<keyword evidence="1" id="KW-0812">Transmembrane</keyword>
<keyword evidence="1" id="KW-0472">Membrane</keyword>
<evidence type="ECO:0000313" key="2">
    <source>
        <dbReference type="EMBL" id="SQH97891.1"/>
    </source>
</evidence>
<organism evidence="2 3">
    <name type="scientific">Haemophilus haemolyticus</name>
    <dbReference type="NCBI Taxonomy" id="726"/>
    <lineage>
        <taxon>Bacteria</taxon>
        <taxon>Pseudomonadati</taxon>
        <taxon>Pseudomonadota</taxon>
        <taxon>Gammaproteobacteria</taxon>
        <taxon>Pasteurellales</taxon>
        <taxon>Pasteurellaceae</taxon>
        <taxon>Haemophilus</taxon>
    </lineage>
</organism>
<feature type="transmembrane region" description="Helical" evidence="1">
    <location>
        <begin position="7"/>
        <end position="30"/>
    </location>
</feature>
<gene>
    <name evidence="2" type="ORF">NCTC10839_01829</name>
</gene>
<dbReference type="EMBL" id="LS483458">
    <property type="protein sequence ID" value="SQH97891.1"/>
    <property type="molecule type" value="Genomic_DNA"/>
</dbReference>
<keyword evidence="1" id="KW-1133">Transmembrane helix</keyword>
<sequence length="76" mass="9254">MKKIFYITLFSFGSALFCLFVSFVMGRVFYNFDNGIELYQINLLSFFKNFNIKDLGFFFLMFSIIFFITYIRHKDY</sequence>
<evidence type="ECO:0000313" key="3">
    <source>
        <dbReference type="Proteomes" id="UP000248808"/>
    </source>
</evidence>
<evidence type="ECO:0000256" key="1">
    <source>
        <dbReference type="SAM" id="Phobius"/>
    </source>
</evidence>
<accession>A0A2X4R7R7</accession>
<dbReference type="Proteomes" id="UP000248808">
    <property type="component" value="Chromosome 1"/>
</dbReference>
<feature type="transmembrane region" description="Helical" evidence="1">
    <location>
        <begin position="50"/>
        <end position="71"/>
    </location>
</feature>
<dbReference type="AlphaFoldDB" id="A0A2X4R7R7"/>
<reference evidence="2 3" key="1">
    <citation type="submission" date="2018-06" db="EMBL/GenBank/DDBJ databases">
        <authorList>
            <consortium name="Pathogen Informatics"/>
            <person name="Doyle S."/>
        </authorList>
    </citation>
    <scope>NUCLEOTIDE SEQUENCE [LARGE SCALE GENOMIC DNA]</scope>
    <source>
        <strain evidence="2 3">NCTC10839</strain>
    </source>
</reference>
<dbReference type="KEGG" id="hhz:NCTC10839_01829"/>